<comment type="caution">
    <text evidence="7">The sequence shown here is derived from an EMBL/GenBank/DDBJ whole genome shotgun (WGS) entry which is preliminary data.</text>
</comment>
<evidence type="ECO:0000256" key="5">
    <source>
        <dbReference type="SAM" id="MobiDB-lite"/>
    </source>
</evidence>
<dbReference type="GO" id="GO:0005739">
    <property type="term" value="C:mitochondrion"/>
    <property type="evidence" value="ECO:0007669"/>
    <property type="project" value="UniProtKB-SubCell"/>
</dbReference>
<feature type="domain" description="Ribosomal protein mS38 C-terminal" evidence="6">
    <location>
        <begin position="194"/>
        <end position="227"/>
    </location>
</feature>
<dbReference type="PANTHER" id="PTHR32035">
    <property type="entry name" value="AURORA KINASE A-INTERACTING PROTEIN"/>
    <property type="match status" value="1"/>
</dbReference>
<feature type="compositionally biased region" description="Low complexity" evidence="5">
    <location>
        <begin position="110"/>
        <end position="124"/>
    </location>
</feature>
<dbReference type="Proteomes" id="UP000789405">
    <property type="component" value="Unassembled WGS sequence"/>
</dbReference>
<feature type="region of interest" description="Disordered" evidence="5">
    <location>
        <begin position="34"/>
        <end position="56"/>
    </location>
</feature>
<accession>A0A9N9ISQ0</accession>
<sequence>MASVMSLFRQRVPTSYNNLVKYLVSTSATRLYSSSNRYSSSNSTKRTTTSATPPKQELPFVHVNHIHPRDLAQSTFFALHRPLLTFGSEQPAMDSVQQQQEEEVYEDESSSTPNPMSLSNPLSPYLTSSPFHPTQPTISVTSTESQMIVNRFFTDIESKVKKDGQIILNNTTLDRSKEQFFENEEMKRRKLKLYFTNIVQKRRLKMNKHKHKKLRKRLRALRKRLGK</sequence>
<feature type="compositionally biased region" description="Acidic residues" evidence="5">
    <location>
        <begin position="100"/>
        <end position="109"/>
    </location>
</feature>
<evidence type="ECO:0000256" key="1">
    <source>
        <dbReference type="ARBA" id="ARBA00004173"/>
    </source>
</evidence>
<dbReference type="OrthoDB" id="2415312at2759"/>
<feature type="compositionally biased region" description="Polar residues" evidence="5">
    <location>
        <begin position="125"/>
        <end position="139"/>
    </location>
</feature>
<evidence type="ECO:0000313" key="7">
    <source>
        <dbReference type="EMBL" id="CAG8748516.1"/>
    </source>
</evidence>
<keyword evidence="8" id="KW-1185">Reference proteome</keyword>
<reference evidence="7" key="1">
    <citation type="submission" date="2021-06" db="EMBL/GenBank/DDBJ databases">
        <authorList>
            <person name="Kallberg Y."/>
            <person name="Tangrot J."/>
            <person name="Rosling A."/>
        </authorList>
    </citation>
    <scope>NUCLEOTIDE SEQUENCE</scope>
    <source>
        <strain evidence="7">MA453B</strain>
    </source>
</reference>
<evidence type="ECO:0000256" key="2">
    <source>
        <dbReference type="ARBA" id="ARBA00023128"/>
    </source>
</evidence>
<organism evidence="7 8">
    <name type="scientific">Dentiscutata erythropus</name>
    <dbReference type="NCBI Taxonomy" id="1348616"/>
    <lineage>
        <taxon>Eukaryota</taxon>
        <taxon>Fungi</taxon>
        <taxon>Fungi incertae sedis</taxon>
        <taxon>Mucoromycota</taxon>
        <taxon>Glomeromycotina</taxon>
        <taxon>Glomeromycetes</taxon>
        <taxon>Diversisporales</taxon>
        <taxon>Gigasporaceae</taxon>
        <taxon>Dentiscutata</taxon>
    </lineage>
</organism>
<proteinExistence type="inferred from homology"/>
<dbReference type="PANTHER" id="PTHR32035:SF3">
    <property type="entry name" value="SMALL RIBOSOMAL SUBUNIT PROTEIN MS38"/>
    <property type="match status" value="1"/>
</dbReference>
<gene>
    <name evidence="7" type="ORF">DERYTH_LOCUS16666</name>
</gene>
<comment type="subcellular location">
    <subcellularLocation>
        <location evidence="1">Mitochondrion</location>
    </subcellularLocation>
</comment>
<dbReference type="EMBL" id="CAJVPY010014814">
    <property type="protein sequence ID" value="CAG8748516.1"/>
    <property type="molecule type" value="Genomic_DNA"/>
</dbReference>
<keyword evidence="2" id="KW-0496">Mitochondrion</keyword>
<comment type="similarity">
    <text evidence="3">Belongs to the mitochondrion-specific ribosomal protein mS38 family.</text>
</comment>
<dbReference type="SMART" id="SM01155">
    <property type="entry name" value="DUF1713"/>
    <property type="match status" value="1"/>
</dbReference>
<name>A0A9N9ISQ0_9GLOM</name>
<protein>
    <recommendedName>
        <fullName evidence="4">Small ribosomal subunit protein mS38</fullName>
    </recommendedName>
</protein>
<feature type="compositionally biased region" description="Low complexity" evidence="5">
    <location>
        <begin position="34"/>
        <end position="55"/>
    </location>
</feature>
<dbReference type="InterPro" id="IPR013177">
    <property type="entry name" value="Ribosomal_mS38_C"/>
</dbReference>
<feature type="region of interest" description="Disordered" evidence="5">
    <location>
        <begin position="91"/>
        <end position="139"/>
    </location>
</feature>
<dbReference type="Pfam" id="PF08213">
    <property type="entry name" value="COX24_C"/>
    <property type="match status" value="1"/>
</dbReference>
<evidence type="ECO:0000256" key="3">
    <source>
        <dbReference type="ARBA" id="ARBA00035647"/>
    </source>
</evidence>
<evidence type="ECO:0000259" key="6">
    <source>
        <dbReference type="SMART" id="SM01155"/>
    </source>
</evidence>
<evidence type="ECO:0000313" key="8">
    <source>
        <dbReference type="Proteomes" id="UP000789405"/>
    </source>
</evidence>
<dbReference type="AlphaFoldDB" id="A0A9N9ISQ0"/>
<evidence type="ECO:0000256" key="4">
    <source>
        <dbReference type="ARBA" id="ARBA00035682"/>
    </source>
</evidence>